<keyword evidence="5" id="KW-1185">Reference proteome</keyword>
<dbReference type="Gene3D" id="3.20.20.70">
    <property type="entry name" value="Aldolase class I"/>
    <property type="match status" value="1"/>
</dbReference>
<name>A0ABW4KER6_9BACI</name>
<evidence type="ECO:0000256" key="1">
    <source>
        <dbReference type="ARBA" id="ARBA00004948"/>
    </source>
</evidence>
<dbReference type="InterPro" id="IPR013785">
    <property type="entry name" value="Aldolase_TIM"/>
</dbReference>
<keyword evidence="2" id="KW-0784">Thiamine biosynthesis</keyword>
<gene>
    <name evidence="4" type="ORF">ACFSCZ_04460</name>
</gene>
<protein>
    <submittedName>
        <fullName evidence="4">Thiamine phosphate synthase</fullName>
    </submittedName>
</protein>
<dbReference type="SUPFAM" id="SSF51391">
    <property type="entry name" value="Thiamin phosphate synthase"/>
    <property type="match status" value="1"/>
</dbReference>
<sequence>MELVAVTNDRLEVKQLAGIMCEVAPIVDYFIIRERSKTAADIIKLMGYLTHAGIEKDKLIMNDRVDVAVAAGIKRVQLPGHGLEVQQVKSCFPDIQAGRSVHSLKEAAEAIGAGADWLIYGHVFETDCKKGVPARGFQELQRIAGTVTSNIYAIGGIKPFHLKELHEVQIKGAAIMSGIFDSPTPYAAAKEYSEACRLQHSVERN</sequence>
<dbReference type="RefSeq" id="WP_380772565.1">
    <property type="nucleotide sequence ID" value="NZ_JBHUEO010000007.1"/>
</dbReference>
<dbReference type="Pfam" id="PF02581">
    <property type="entry name" value="TMP-TENI"/>
    <property type="match status" value="1"/>
</dbReference>
<comment type="pathway">
    <text evidence="1">Cofactor biosynthesis; thiamine diphosphate biosynthesis.</text>
</comment>
<dbReference type="Proteomes" id="UP001597301">
    <property type="component" value="Unassembled WGS sequence"/>
</dbReference>
<comment type="caution">
    <text evidence="4">The sequence shown here is derived from an EMBL/GenBank/DDBJ whole genome shotgun (WGS) entry which is preliminary data.</text>
</comment>
<accession>A0ABW4KER6</accession>
<feature type="domain" description="Thiamine phosphate synthase/TenI" evidence="3">
    <location>
        <begin position="4"/>
        <end position="179"/>
    </location>
</feature>
<dbReference type="InterPro" id="IPR022998">
    <property type="entry name" value="ThiamineP_synth_TenI"/>
</dbReference>
<dbReference type="CDD" id="cd00564">
    <property type="entry name" value="TMP_TenI"/>
    <property type="match status" value="1"/>
</dbReference>
<dbReference type="InterPro" id="IPR036206">
    <property type="entry name" value="ThiamineP_synth_sf"/>
</dbReference>
<evidence type="ECO:0000313" key="4">
    <source>
        <dbReference type="EMBL" id="MFD1706006.1"/>
    </source>
</evidence>
<organism evidence="4 5">
    <name type="scientific">Siminovitchia sediminis</name>
    <dbReference type="NCBI Taxonomy" id="1274353"/>
    <lineage>
        <taxon>Bacteria</taxon>
        <taxon>Bacillati</taxon>
        <taxon>Bacillota</taxon>
        <taxon>Bacilli</taxon>
        <taxon>Bacillales</taxon>
        <taxon>Bacillaceae</taxon>
        <taxon>Siminovitchia</taxon>
    </lineage>
</organism>
<proteinExistence type="predicted"/>
<dbReference type="PANTHER" id="PTHR20857">
    <property type="entry name" value="THIAMINE-PHOSPHATE PYROPHOSPHORYLASE"/>
    <property type="match status" value="1"/>
</dbReference>
<evidence type="ECO:0000313" key="5">
    <source>
        <dbReference type="Proteomes" id="UP001597301"/>
    </source>
</evidence>
<dbReference type="PANTHER" id="PTHR20857:SF22">
    <property type="entry name" value="THIAZOLE TAUTOMERASE"/>
    <property type="match status" value="1"/>
</dbReference>
<evidence type="ECO:0000259" key="3">
    <source>
        <dbReference type="Pfam" id="PF02581"/>
    </source>
</evidence>
<evidence type="ECO:0000256" key="2">
    <source>
        <dbReference type="ARBA" id="ARBA00022977"/>
    </source>
</evidence>
<dbReference type="EMBL" id="JBHUEO010000007">
    <property type="protein sequence ID" value="MFD1706006.1"/>
    <property type="molecule type" value="Genomic_DNA"/>
</dbReference>
<reference evidence="5" key="1">
    <citation type="journal article" date="2019" name="Int. J. Syst. Evol. Microbiol.">
        <title>The Global Catalogue of Microorganisms (GCM) 10K type strain sequencing project: providing services to taxonomists for standard genome sequencing and annotation.</title>
        <authorList>
            <consortium name="The Broad Institute Genomics Platform"/>
            <consortium name="The Broad Institute Genome Sequencing Center for Infectious Disease"/>
            <person name="Wu L."/>
            <person name="Ma J."/>
        </authorList>
    </citation>
    <scope>NUCLEOTIDE SEQUENCE [LARGE SCALE GENOMIC DNA]</scope>
    <source>
        <strain evidence="5">CGMCC 1.12295</strain>
    </source>
</reference>